<accession>Q5YY27</accession>
<reference evidence="2 3" key="1">
    <citation type="journal article" date="2004" name="Proc. Natl. Acad. Sci. U.S.A.">
        <title>The complete genomic sequence of Nocardia farcinica IFM 10152.</title>
        <authorList>
            <person name="Ishikawa J."/>
            <person name="Yamashita A."/>
            <person name="Mikami Y."/>
            <person name="Hoshino Y."/>
            <person name="Kurita H."/>
            <person name="Hotta K."/>
            <person name="Shiba T."/>
            <person name="Hattori M."/>
        </authorList>
    </citation>
    <scope>NUCLEOTIDE SEQUENCE [LARGE SCALE GENOMIC DNA]</scope>
    <source>
        <strain evidence="2 3">IFM 10152</strain>
    </source>
</reference>
<gene>
    <name evidence="2" type="ordered locus">NFA_20680</name>
</gene>
<protein>
    <submittedName>
        <fullName evidence="2">Uncharacterized protein</fullName>
    </submittedName>
</protein>
<dbReference type="EMBL" id="AP006618">
    <property type="protein sequence ID" value="BAD56914.1"/>
    <property type="molecule type" value="Genomic_DNA"/>
</dbReference>
<name>Q5YY27_NOCFA</name>
<keyword evidence="3" id="KW-1185">Reference proteome</keyword>
<evidence type="ECO:0000313" key="2">
    <source>
        <dbReference type="EMBL" id="BAD56914.1"/>
    </source>
</evidence>
<dbReference type="KEGG" id="nfa:NFA_20680"/>
<feature type="region of interest" description="Disordered" evidence="1">
    <location>
        <begin position="45"/>
        <end position="90"/>
    </location>
</feature>
<evidence type="ECO:0000313" key="3">
    <source>
        <dbReference type="Proteomes" id="UP000006820"/>
    </source>
</evidence>
<feature type="region of interest" description="Disordered" evidence="1">
    <location>
        <begin position="1"/>
        <end position="26"/>
    </location>
</feature>
<evidence type="ECO:0000256" key="1">
    <source>
        <dbReference type="SAM" id="MobiDB-lite"/>
    </source>
</evidence>
<proteinExistence type="predicted"/>
<dbReference type="Proteomes" id="UP000006820">
    <property type="component" value="Chromosome"/>
</dbReference>
<sequence>MQPERVSSGRRFKSCQPDSENPFRPRSEGVFQLLVEADHSTHLTKNLGFPVPRARTSGHRAMRPGERPGDGLLSTVPRKRIDRCSDNPLT</sequence>
<organism evidence="2 3">
    <name type="scientific">Nocardia farcinica (strain IFM 10152)</name>
    <dbReference type="NCBI Taxonomy" id="247156"/>
    <lineage>
        <taxon>Bacteria</taxon>
        <taxon>Bacillati</taxon>
        <taxon>Actinomycetota</taxon>
        <taxon>Actinomycetes</taxon>
        <taxon>Mycobacteriales</taxon>
        <taxon>Nocardiaceae</taxon>
        <taxon>Nocardia</taxon>
    </lineage>
</organism>
<dbReference type="HOGENOM" id="CLU_2437865_0_0_11"/>
<dbReference type="AlphaFoldDB" id="Q5YY27"/>